<dbReference type="CDD" id="cd08662">
    <property type="entry name" value="M13"/>
    <property type="match status" value="1"/>
</dbReference>
<dbReference type="GO" id="GO:0016485">
    <property type="term" value="P:protein processing"/>
    <property type="evidence" value="ECO:0007669"/>
    <property type="project" value="TreeGrafter"/>
</dbReference>
<keyword evidence="4" id="KW-1185">Reference proteome</keyword>
<dbReference type="STRING" id="188477.A0A3S0ZK09"/>
<dbReference type="Pfam" id="PF01431">
    <property type="entry name" value="Peptidase_M13"/>
    <property type="match status" value="1"/>
</dbReference>
<dbReference type="Gene3D" id="3.40.390.10">
    <property type="entry name" value="Collagenase (Catalytic Domain)"/>
    <property type="match status" value="1"/>
</dbReference>
<accession>A0A3S0ZK09</accession>
<dbReference type="GO" id="GO:0004222">
    <property type="term" value="F:metalloendopeptidase activity"/>
    <property type="evidence" value="ECO:0007669"/>
    <property type="project" value="InterPro"/>
</dbReference>
<dbReference type="SUPFAM" id="SSF55486">
    <property type="entry name" value="Metalloproteases ('zincins'), catalytic domain"/>
    <property type="match status" value="1"/>
</dbReference>
<sequence length="177" mass="19670">INYGAIGVVIGHEITHGFDDRGSQYDKTGLLRNWWAQEDLAKFNEKRQCLVDQYGSFRDNAVAMNVSGINTQGENVADNGGLKESFRAYKKLVALKGEGQPLPGLGLTHDQLFFLSYAQMWCDKSTKLRTIQTLANGKHPPGRYRTIGAVQNSREFAEAFKCPIGSPMNPSKKCGVW</sequence>
<dbReference type="InterPro" id="IPR018497">
    <property type="entry name" value="Peptidase_M13_C"/>
</dbReference>
<dbReference type="AlphaFoldDB" id="A0A3S0ZK09"/>
<proteinExistence type="inferred from homology"/>
<protein>
    <recommendedName>
        <fullName evidence="2">Peptidase M13 C-terminal domain-containing protein</fullName>
    </recommendedName>
</protein>
<dbReference type="PANTHER" id="PTHR11733:SF167">
    <property type="entry name" value="FI17812P1-RELATED"/>
    <property type="match status" value="1"/>
</dbReference>
<reference evidence="3 4" key="1">
    <citation type="submission" date="2019-01" db="EMBL/GenBank/DDBJ databases">
        <title>A draft genome assembly of the solar-powered sea slug Elysia chlorotica.</title>
        <authorList>
            <person name="Cai H."/>
            <person name="Li Q."/>
            <person name="Fang X."/>
            <person name="Li J."/>
            <person name="Curtis N.E."/>
            <person name="Altenburger A."/>
            <person name="Shibata T."/>
            <person name="Feng M."/>
            <person name="Maeda T."/>
            <person name="Schwartz J.A."/>
            <person name="Shigenobu S."/>
            <person name="Lundholm N."/>
            <person name="Nishiyama T."/>
            <person name="Yang H."/>
            <person name="Hasebe M."/>
            <person name="Li S."/>
            <person name="Pierce S.K."/>
            <person name="Wang J."/>
        </authorList>
    </citation>
    <scope>NUCLEOTIDE SEQUENCE [LARGE SCALE GENOMIC DNA]</scope>
    <source>
        <strain evidence="3">EC2010</strain>
        <tissue evidence="3">Whole organism of an adult</tissue>
    </source>
</reference>
<dbReference type="PROSITE" id="PS51885">
    <property type="entry name" value="NEPRILYSIN"/>
    <property type="match status" value="1"/>
</dbReference>
<evidence type="ECO:0000259" key="2">
    <source>
        <dbReference type="Pfam" id="PF01431"/>
    </source>
</evidence>
<comment type="similarity">
    <text evidence="1">Belongs to the peptidase M13 family.</text>
</comment>
<feature type="non-terminal residue" evidence="3">
    <location>
        <position position="1"/>
    </location>
</feature>
<dbReference type="OrthoDB" id="6475849at2759"/>
<organism evidence="3 4">
    <name type="scientific">Elysia chlorotica</name>
    <name type="common">Eastern emerald elysia</name>
    <name type="synonym">Sea slug</name>
    <dbReference type="NCBI Taxonomy" id="188477"/>
    <lineage>
        <taxon>Eukaryota</taxon>
        <taxon>Metazoa</taxon>
        <taxon>Spiralia</taxon>
        <taxon>Lophotrochozoa</taxon>
        <taxon>Mollusca</taxon>
        <taxon>Gastropoda</taxon>
        <taxon>Heterobranchia</taxon>
        <taxon>Euthyneura</taxon>
        <taxon>Panpulmonata</taxon>
        <taxon>Sacoglossa</taxon>
        <taxon>Placobranchoidea</taxon>
        <taxon>Plakobranchidae</taxon>
        <taxon>Elysia</taxon>
    </lineage>
</organism>
<evidence type="ECO:0000313" key="3">
    <source>
        <dbReference type="EMBL" id="RUS80696.1"/>
    </source>
</evidence>
<evidence type="ECO:0000256" key="1">
    <source>
        <dbReference type="ARBA" id="ARBA00007357"/>
    </source>
</evidence>
<comment type="caution">
    <text evidence="3">The sequence shown here is derived from an EMBL/GenBank/DDBJ whole genome shotgun (WGS) entry which is preliminary data.</text>
</comment>
<feature type="domain" description="Peptidase M13 C-terminal" evidence="2">
    <location>
        <begin position="1"/>
        <end position="175"/>
    </location>
</feature>
<gene>
    <name evidence="3" type="ORF">EGW08_011519</name>
</gene>
<dbReference type="InterPro" id="IPR000718">
    <property type="entry name" value="Peptidase_M13"/>
</dbReference>
<dbReference type="InterPro" id="IPR024079">
    <property type="entry name" value="MetalloPept_cat_dom_sf"/>
</dbReference>
<dbReference type="PANTHER" id="PTHR11733">
    <property type="entry name" value="ZINC METALLOPROTEASE FAMILY M13 NEPRILYSIN-RELATED"/>
    <property type="match status" value="1"/>
</dbReference>
<dbReference type="GO" id="GO:0005886">
    <property type="term" value="C:plasma membrane"/>
    <property type="evidence" value="ECO:0007669"/>
    <property type="project" value="TreeGrafter"/>
</dbReference>
<dbReference type="Proteomes" id="UP000271974">
    <property type="component" value="Unassembled WGS sequence"/>
</dbReference>
<dbReference type="PRINTS" id="PR00786">
    <property type="entry name" value="NEPRILYSIN"/>
</dbReference>
<evidence type="ECO:0000313" key="4">
    <source>
        <dbReference type="Proteomes" id="UP000271974"/>
    </source>
</evidence>
<dbReference type="EMBL" id="RQTK01000377">
    <property type="protein sequence ID" value="RUS80696.1"/>
    <property type="molecule type" value="Genomic_DNA"/>
</dbReference>
<name>A0A3S0ZK09_ELYCH</name>